<dbReference type="AlphaFoldDB" id="A0A120FJ16"/>
<accession>A0A120FJ16</accession>
<proteinExistence type="predicted"/>
<protein>
    <submittedName>
        <fullName evidence="1">Uncharacterized protein</fullName>
    </submittedName>
</protein>
<organism evidence="1 2">
    <name type="scientific">Bradyrhizobium macuxiense</name>
    <dbReference type="NCBI Taxonomy" id="1755647"/>
    <lineage>
        <taxon>Bacteria</taxon>
        <taxon>Pseudomonadati</taxon>
        <taxon>Pseudomonadota</taxon>
        <taxon>Alphaproteobacteria</taxon>
        <taxon>Hyphomicrobiales</taxon>
        <taxon>Nitrobacteraceae</taxon>
        <taxon>Bradyrhizobium</taxon>
    </lineage>
</organism>
<keyword evidence="2" id="KW-1185">Reference proteome</keyword>
<name>A0A120FJ16_9BRAD</name>
<comment type="caution">
    <text evidence="1">The sequence shown here is derived from an EMBL/GenBank/DDBJ whole genome shotgun (WGS) entry which is preliminary data.</text>
</comment>
<evidence type="ECO:0000313" key="1">
    <source>
        <dbReference type="EMBL" id="KWV48410.1"/>
    </source>
</evidence>
<evidence type="ECO:0000313" key="2">
    <source>
        <dbReference type="Proteomes" id="UP000057737"/>
    </source>
</evidence>
<reference evidence="1 2" key="1">
    <citation type="submission" date="2015-11" db="EMBL/GenBank/DDBJ databases">
        <title>Draft Genome Sequence of the Strain BR 10303 (Bradyrhizobium sp.) isolated from nodules of Centrolobium paraense.</title>
        <authorList>
            <person name="Zelli J.E."/>
            <person name="Simoes-Araujo J.L."/>
            <person name="Barauna A.C."/>
            <person name="Silva K."/>
        </authorList>
    </citation>
    <scope>NUCLEOTIDE SEQUENCE [LARGE SCALE GENOMIC DNA]</scope>
    <source>
        <strain evidence="1 2">BR 10303</strain>
    </source>
</reference>
<dbReference type="EMBL" id="LNCU01000107">
    <property type="protein sequence ID" value="KWV48410.1"/>
    <property type="molecule type" value="Genomic_DNA"/>
</dbReference>
<sequence length="76" mass="8919">MNHCARCDGLKNDADRCLLLGNRNRRTVHDDRRWIAGITKEMRLLPLQCMQTNIIAHIKLETIQVQLIRRWIPQGS</sequence>
<gene>
    <name evidence="1" type="ORF">AS156_18180</name>
</gene>
<dbReference type="Proteomes" id="UP000057737">
    <property type="component" value="Unassembled WGS sequence"/>
</dbReference>